<dbReference type="OrthoDB" id="8123125at2759"/>
<feature type="region of interest" description="Disordered" evidence="1">
    <location>
        <begin position="509"/>
        <end position="564"/>
    </location>
</feature>
<name>A0A5E4NJT5_9HEMI</name>
<gene>
    <name evidence="2" type="ORF">CINCED_3A012320</name>
</gene>
<proteinExistence type="predicted"/>
<feature type="region of interest" description="Disordered" evidence="1">
    <location>
        <begin position="313"/>
        <end position="333"/>
    </location>
</feature>
<feature type="compositionally biased region" description="Basic residues" evidence="1">
    <location>
        <begin position="549"/>
        <end position="564"/>
    </location>
</feature>
<feature type="non-terminal residue" evidence="2">
    <location>
        <position position="588"/>
    </location>
</feature>
<organism evidence="2 3">
    <name type="scientific">Cinara cedri</name>
    <dbReference type="NCBI Taxonomy" id="506608"/>
    <lineage>
        <taxon>Eukaryota</taxon>
        <taxon>Metazoa</taxon>
        <taxon>Ecdysozoa</taxon>
        <taxon>Arthropoda</taxon>
        <taxon>Hexapoda</taxon>
        <taxon>Insecta</taxon>
        <taxon>Pterygota</taxon>
        <taxon>Neoptera</taxon>
        <taxon>Paraneoptera</taxon>
        <taxon>Hemiptera</taxon>
        <taxon>Sternorrhyncha</taxon>
        <taxon>Aphidomorpha</taxon>
        <taxon>Aphidoidea</taxon>
        <taxon>Aphididae</taxon>
        <taxon>Lachninae</taxon>
        <taxon>Cinara</taxon>
    </lineage>
</organism>
<feature type="compositionally biased region" description="Basic and acidic residues" evidence="1">
    <location>
        <begin position="315"/>
        <end position="330"/>
    </location>
</feature>
<sequence length="588" mass="64184">MRRPRLRRANGRRFRLVVNRLSVRARARRLLTAGRTHARPLVRGLTPGSLGWCLTLPEYQPRPGTTGAPATGPTTPRHADRTPDEPTTERRHDGDDGAGAGRTRGRNRAFRSTEGCSPRRPAADIGTNRREHSAWPSLEFSRSAWGSRTPPQRAVLFALASLSPEKRELFPDPPAASSSSFRSPGRDEEPRTLGSGSASGSGIRTGFPLAPWAIRKRLRPWYEDLSPGLGSTDSWTTAVHKKPFSTAAPEGPSRVFATTTKICTDGGSRRSRDLPFDAHRRAILLVGACRDRRRHRELVASADILRVTSLLSPHHGAESHRRPNARERAGHVGASYPEGNFGWNQLLDGSISLSPLYPAQTIDLHVRIAADLHQESLRTSIRVSPDFILARHSSPSFGYQRVRSGCAPGRPEPTWRRRPRTADQRDFKRRPKIVADRRGTPRGGPVVDGSCRRASRPGAPGFGAGRSRLSATAATNRHPGPSTGAQRVATSAYRARNPAGLYHQLRAALSSNQTRRRGPIPGRYDGPTGLAPSAGHGPVQGRLGPSRAPRQRGRPVRHNSHTCRGTKVRGGIRRWAFPCSLAATGGIT</sequence>
<evidence type="ECO:0000313" key="3">
    <source>
        <dbReference type="Proteomes" id="UP000325440"/>
    </source>
</evidence>
<protein>
    <submittedName>
        <fullName evidence="2">Uncharacterized protein</fullName>
    </submittedName>
</protein>
<feature type="compositionally biased region" description="Basic and acidic residues" evidence="1">
    <location>
        <begin position="77"/>
        <end position="95"/>
    </location>
</feature>
<feature type="region of interest" description="Disordered" evidence="1">
    <location>
        <begin position="61"/>
        <end position="130"/>
    </location>
</feature>
<feature type="compositionally biased region" description="Low complexity" evidence="1">
    <location>
        <begin position="61"/>
        <end position="76"/>
    </location>
</feature>
<keyword evidence="3" id="KW-1185">Reference proteome</keyword>
<feature type="region of interest" description="Disordered" evidence="1">
    <location>
        <begin position="400"/>
        <end position="466"/>
    </location>
</feature>
<dbReference type="EMBL" id="CABPRJ010002029">
    <property type="protein sequence ID" value="VVC42869.1"/>
    <property type="molecule type" value="Genomic_DNA"/>
</dbReference>
<evidence type="ECO:0000256" key="1">
    <source>
        <dbReference type="SAM" id="MobiDB-lite"/>
    </source>
</evidence>
<evidence type="ECO:0000313" key="2">
    <source>
        <dbReference type="EMBL" id="VVC42869.1"/>
    </source>
</evidence>
<feature type="region of interest" description="Disordered" evidence="1">
    <location>
        <begin position="167"/>
        <end position="202"/>
    </location>
</feature>
<reference evidence="2 3" key="1">
    <citation type="submission" date="2019-08" db="EMBL/GenBank/DDBJ databases">
        <authorList>
            <person name="Alioto T."/>
            <person name="Alioto T."/>
            <person name="Gomez Garrido J."/>
        </authorList>
    </citation>
    <scope>NUCLEOTIDE SEQUENCE [LARGE SCALE GENOMIC DNA]</scope>
</reference>
<dbReference type="Proteomes" id="UP000325440">
    <property type="component" value="Unassembled WGS sequence"/>
</dbReference>
<accession>A0A5E4NJT5</accession>
<dbReference type="AlphaFoldDB" id="A0A5E4NJT5"/>